<dbReference type="RefSeq" id="WP_092364625.1">
    <property type="nucleotide sequence ID" value="NZ_BMGV01000004.1"/>
</dbReference>
<dbReference type="AlphaFoldDB" id="A0A1H6XJ47"/>
<keyword evidence="7 8" id="KW-0472">Membrane</keyword>
<dbReference type="InterPro" id="IPR027417">
    <property type="entry name" value="P-loop_NTPase"/>
</dbReference>
<feature type="transmembrane region" description="Helical" evidence="8">
    <location>
        <begin position="38"/>
        <end position="58"/>
    </location>
</feature>
<dbReference type="PROSITE" id="PS50929">
    <property type="entry name" value="ABC_TM1F"/>
    <property type="match status" value="1"/>
</dbReference>
<dbReference type="OrthoDB" id="9808328at2"/>
<evidence type="ECO:0000256" key="7">
    <source>
        <dbReference type="ARBA" id="ARBA00023136"/>
    </source>
</evidence>
<evidence type="ECO:0000259" key="10">
    <source>
        <dbReference type="PROSITE" id="PS50929"/>
    </source>
</evidence>
<evidence type="ECO:0000256" key="2">
    <source>
        <dbReference type="ARBA" id="ARBA00022448"/>
    </source>
</evidence>
<protein>
    <submittedName>
        <fullName evidence="11">ATP-binding cassette, subfamily B</fullName>
    </submittedName>
</protein>
<dbReference type="InterPro" id="IPR003593">
    <property type="entry name" value="AAA+_ATPase"/>
</dbReference>
<keyword evidence="12" id="KW-1185">Reference proteome</keyword>
<evidence type="ECO:0000313" key="12">
    <source>
        <dbReference type="Proteomes" id="UP000199379"/>
    </source>
</evidence>
<dbReference type="GO" id="GO:0005886">
    <property type="term" value="C:plasma membrane"/>
    <property type="evidence" value="ECO:0007669"/>
    <property type="project" value="UniProtKB-SubCell"/>
</dbReference>
<dbReference type="InterPro" id="IPR003439">
    <property type="entry name" value="ABC_transporter-like_ATP-bd"/>
</dbReference>
<evidence type="ECO:0000256" key="1">
    <source>
        <dbReference type="ARBA" id="ARBA00004651"/>
    </source>
</evidence>
<dbReference type="SUPFAM" id="SSF52540">
    <property type="entry name" value="P-loop containing nucleoside triphosphate hydrolases"/>
    <property type="match status" value="1"/>
</dbReference>
<dbReference type="Pfam" id="PF00664">
    <property type="entry name" value="ABC_membrane"/>
    <property type="match status" value="1"/>
</dbReference>
<name>A0A1H6XJ47_9RHOB</name>
<dbReference type="Proteomes" id="UP000199379">
    <property type="component" value="Unassembled WGS sequence"/>
</dbReference>
<reference evidence="11 12" key="1">
    <citation type="submission" date="2016-10" db="EMBL/GenBank/DDBJ databases">
        <authorList>
            <person name="de Groot N.N."/>
        </authorList>
    </citation>
    <scope>NUCLEOTIDE SEQUENCE [LARGE SCALE GENOMIC DNA]</scope>
    <source>
        <strain evidence="11 12">DSM 29340</strain>
    </source>
</reference>
<dbReference type="GO" id="GO:0034040">
    <property type="term" value="F:ATPase-coupled lipid transmembrane transporter activity"/>
    <property type="evidence" value="ECO:0007669"/>
    <property type="project" value="TreeGrafter"/>
</dbReference>
<dbReference type="InterPro" id="IPR036640">
    <property type="entry name" value="ABC1_TM_sf"/>
</dbReference>
<dbReference type="PROSITE" id="PS50893">
    <property type="entry name" value="ABC_TRANSPORTER_2"/>
    <property type="match status" value="1"/>
</dbReference>
<evidence type="ECO:0000256" key="4">
    <source>
        <dbReference type="ARBA" id="ARBA00022741"/>
    </source>
</evidence>
<dbReference type="InterPro" id="IPR039421">
    <property type="entry name" value="Type_1_exporter"/>
</dbReference>
<evidence type="ECO:0000256" key="8">
    <source>
        <dbReference type="SAM" id="Phobius"/>
    </source>
</evidence>
<feature type="transmembrane region" description="Helical" evidence="8">
    <location>
        <begin position="265"/>
        <end position="286"/>
    </location>
</feature>
<feature type="transmembrane region" description="Helical" evidence="8">
    <location>
        <begin position="152"/>
        <end position="173"/>
    </location>
</feature>
<dbReference type="InterPro" id="IPR011527">
    <property type="entry name" value="ABC1_TM_dom"/>
</dbReference>
<dbReference type="SUPFAM" id="SSF90123">
    <property type="entry name" value="ABC transporter transmembrane region"/>
    <property type="match status" value="1"/>
</dbReference>
<dbReference type="CDD" id="cd18552">
    <property type="entry name" value="ABC_6TM_MsbA_like"/>
    <property type="match status" value="1"/>
</dbReference>
<keyword evidence="6 8" id="KW-1133">Transmembrane helix</keyword>
<dbReference type="Gene3D" id="1.20.1560.10">
    <property type="entry name" value="ABC transporter type 1, transmembrane domain"/>
    <property type="match status" value="1"/>
</dbReference>
<keyword evidence="3 8" id="KW-0812">Transmembrane</keyword>
<evidence type="ECO:0000313" key="11">
    <source>
        <dbReference type="EMBL" id="SEJ29119.1"/>
    </source>
</evidence>
<feature type="domain" description="ABC transporter" evidence="9">
    <location>
        <begin position="356"/>
        <end position="590"/>
    </location>
</feature>
<evidence type="ECO:0000259" key="9">
    <source>
        <dbReference type="PROSITE" id="PS50893"/>
    </source>
</evidence>
<dbReference type="SMART" id="SM00382">
    <property type="entry name" value="AAA"/>
    <property type="match status" value="1"/>
</dbReference>
<feature type="transmembrane region" description="Helical" evidence="8">
    <location>
        <begin position="179"/>
        <end position="197"/>
    </location>
</feature>
<evidence type="ECO:0000256" key="6">
    <source>
        <dbReference type="ARBA" id="ARBA00022989"/>
    </source>
</evidence>
<evidence type="ECO:0000256" key="3">
    <source>
        <dbReference type="ARBA" id="ARBA00022692"/>
    </source>
</evidence>
<accession>A0A1H6XJ47</accession>
<dbReference type="STRING" id="1227549.SAMN05444007_10491"/>
<keyword evidence="2" id="KW-0813">Transport</keyword>
<feature type="domain" description="ABC transmembrane type-1" evidence="10">
    <location>
        <begin position="39"/>
        <end position="322"/>
    </location>
</feature>
<dbReference type="EMBL" id="FNYD01000004">
    <property type="protein sequence ID" value="SEJ29119.1"/>
    <property type="molecule type" value="Genomic_DNA"/>
</dbReference>
<feature type="transmembrane region" description="Helical" evidence="8">
    <location>
        <begin position="78"/>
        <end position="101"/>
    </location>
</feature>
<dbReference type="Gene3D" id="3.40.50.300">
    <property type="entry name" value="P-loop containing nucleotide triphosphate hydrolases"/>
    <property type="match status" value="1"/>
</dbReference>
<proteinExistence type="predicted"/>
<sequence>MQTDSSKGWAIQRMWTRWRSGYMGRLVGESFRAQGPMYAVAMFAMVIVAATSAGTAWIMEKIVDAMTSPDSRSQVYLIAGAVVLLFSLKSVASYVQSVFLVRAGNRIVATQQDRLYRKLLKRGVAFFSTTESSDLLMRVTHGAQSARNLIDLLVTSFVRDALTLVGLVAVMIYQQPFMSIMFFVVGPVAILGVRYLLKSVRRIMEAEIASLAEIIKVMQETSAGIKVIKVFALEDRMTNRMSSAIKQVEQRSNDIARLQSIASPLMEFLAGLAVAGVLIISTISIAGSTPPTAGQLMSFVTALLMAYEPAKRLSRMRVSIETFMVGVKMMFDLLDQDEPMLEREDADELKSGPGEILFEDVSFGYGGETPVIKNMSLEFKPGKTTALVGQSGGGKSTIFGLIMRFYDPEQGSVLIDGQDLRDVSFSSLRRKISYVGQDTFLFSTSVIDNLRCSAPEATDEEVFAAAKAAHAHDFIMQLPHGYDTQVGENGTFLSGGQKQRIAITRAILRQAEVLLLDEATSALDAESETLVKNALDVLTEDVTTIVIAHRLSTVLEADEILVVQAGEVVEKGTLNDLLAMDGTFRRLFDQQFKSGSLASQQHAVRQQS</sequence>
<dbReference type="FunFam" id="3.40.50.300:FF:000287">
    <property type="entry name" value="Multidrug ABC transporter ATP-binding protein"/>
    <property type="match status" value="1"/>
</dbReference>
<dbReference type="PANTHER" id="PTHR24221">
    <property type="entry name" value="ATP-BINDING CASSETTE SUB-FAMILY B"/>
    <property type="match status" value="1"/>
</dbReference>
<dbReference type="GO" id="GO:0140359">
    <property type="term" value="F:ABC-type transporter activity"/>
    <property type="evidence" value="ECO:0007669"/>
    <property type="project" value="InterPro"/>
</dbReference>
<dbReference type="GO" id="GO:0005524">
    <property type="term" value="F:ATP binding"/>
    <property type="evidence" value="ECO:0007669"/>
    <property type="project" value="UniProtKB-KW"/>
</dbReference>
<keyword evidence="5 11" id="KW-0067">ATP-binding</keyword>
<organism evidence="11 12">
    <name type="scientific">Cribrihabitans marinus</name>
    <dbReference type="NCBI Taxonomy" id="1227549"/>
    <lineage>
        <taxon>Bacteria</taxon>
        <taxon>Pseudomonadati</taxon>
        <taxon>Pseudomonadota</taxon>
        <taxon>Alphaproteobacteria</taxon>
        <taxon>Rhodobacterales</taxon>
        <taxon>Paracoccaceae</taxon>
        <taxon>Cribrihabitans</taxon>
    </lineage>
</organism>
<evidence type="ECO:0000256" key="5">
    <source>
        <dbReference type="ARBA" id="ARBA00022840"/>
    </source>
</evidence>
<comment type="subcellular location">
    <subcellularLocation>
        <location evidence="1">Cell membrane</location>
        <topology evidence="1">Multi-pass membrane protein</topology>
    </subcellularLocation>
</comment>
<keyword evidence="4" id="KW-0547">Nucleotide-binding</keyword>
<dbReference type="PANTHER" id="PTHR24221:SF654">
    <property type="entry name" value="ATP-BINDING CASSETTE SUB-FAMILY B MEMBER 6"/>
    <property type="match status" value="1"/>
</dbReference>
<dbReference type="GO" id="GO:0016887">
    <property type="term" value="F:ATP hydrolysis activity"/>
    <property type="evidence" value="ECO:0007669"/>
    <property type="project" value="InterPro"/>
</dbReference>
<gene>
    <name evidence="11" type="ORF">SAMN05444007_10491</name>
</gene>
<dbReference type="Pfam" id="PF00005">
    <property type="entry name" value="ABC_tran"/>
    <property type="match status" value="1"/>
</dbReference>